<comment type="similarity">
    <text evidence="4">Belongs to the MIEAP family.</text>
</comment>
<reference evidence="16" key="1">
    <citation type="journal article" date="2019" name="bioRxiv">
        <title>The Genome of the Zebra Mussel, Dreissena polymorpha: A Resource for Invasive Species Research.</title>
        <authorList>
            <person name="McCartney M.A."/>
            <person name="Auch B."/>
            <person name="Kono T."/>
            <person name="Mallez S."/>
            <person name="Zhang Y."/>
            <person name="Obille A."/>
            <person name="Becker A."/>
            <person name="Abrahante J.E."/>
            <person name="Garbe J."/>
            <person name="Badalamenti J.P."/>
            <person name="Herman A."/>
            <person name="Mangelson H."/>
            <person name="Liachko I."/>
            <person name="Sullivan S."/>
            <person name="Sone E.D."/>
            <person name="Koren S."/>
            <person name="Silverstein K.A.T."/>
            <person name="Beckman K.B."/>
            <person name="Gohl D.M."/>
        </authorList>
    </citation>
    <scope>NUCLEOTIDE SEQUENCE</scope>
    <source>
        <strain evidence="16">Duluth1</strain>
        <tissue evidence="16">Whole animal</tissue>
    </source>
</reference>
<dbReference type="InterPro" id="IPR026169">
    <property type="entry name" value="MIEAP"/>
</dbReference>
<accession>A0A9D4KND5</accession>
<evidence type="ECO:0000313" key="17">
    <source>
        <dbReference type="Proteomes" id="UP000828390"/>
    </source>
</evidence>
<reference evidence="16" key="2">
    <citation type="submission" date="2020-11" db="EMBL/GenBank/DDBJ databases">
        <authorList>
            <person name="McCartney M.A."/>
            <person name="Auch B."/>
            <person name="Kono T."/>
            <person name="Mallez S."/>
            <person name="Becker A."/>
            <person name="Gohl D.M."/>
            <person name="Silverstein K.A.T."/>
            <person name="Koren S."/>
            <person name="Bechman K.B."/>
            <person name="Herman A."/>
            <person name="Abrahante J.E."/>
            <person name="Garbe J."/>
        </authorList>
    </citation>
    <scope>NUCLEOTIDE SEQUENCE</scope>
    <source>
        <strain evidence="16">Duluth1</strain>
        <tissue evidence="16">Whole animal</tissue>
    </source>
</reference>
<evidence type="ECO:0000256" key="9">
    <source>
        <dbReference type="ARBA" id="ARBA00023121"/>
    </source>
</evidence>
<keyword evidence="6" id="KW-0963">Cytoplasm</keyword>
<evidence type="ECO:0000256" key="7">
    <source>
        <dbReference type="ARBA" id="ARBA00022787"/>
    </source>
</evidence>
<evidence type="ECO:0000256" key="1">
    <source>
        <dbReference type="ARBA" id="ARBA00004294"/>
    </source>
</evidence>
<feature type="compositionally biased region" description="Polar residues" evidence="14">
    <location>
        <begin position="665"/>
        <end position="678"/>
    </location>
</feature>
<feature type="compositionally biased region" description="Polar residues" evidence="14">
    <location>
        <begin position="577"/>
        <end position="587"/>
    </location>
</feature>
<keyword evidence="17" id="KW-1185">Reference proteome</keyword>
<protein>
    <recommendedName>
        <fullName evidence="5">Mitochondria-eating protein</fullName>
    </recommendedName>
    <alternativeName>
        <fullName evidence="12">Spermatogenesis-associated protein 18</fullName>
    </alternativeName>
</protein>
<evidence type="ECO:0000256" key="6">
    <source>
        <dbReference type="ARBA" id="ARBA00022490"/>
    </source>
</evidence>
<feature type="compositionally biased region" description="Basic and acidic residues" evidence="14">
    <location>
        <begin position="566"/>
        <end position="576"/>
    </location>
</feature>
<keyword evidence="10" id="KW-0496">Mitochondrion</keyword>
<evidence type="ECO:0000256" key="5">
    <source>
        <dbReference type="ARBA" id="ARBA00019863"/>
    </source>
</evidence>
<sequence>ELKIPNDHGIYEALVTEYENMKSQISIQHSCKPQSKANLHVADNFDNASAEVALQLLQKKTEEVTKLEVEIERLNRELQESRTRELLAKAPEDLQKICEKNEKTLVNEMDLLQQDIVQHEEEIKKLNISLQFVQSESNDETCKLHRQLKQKEGSIIILKQQKELLQKRVNTAKKTIKLLKEESTVFTNVFNEPSPQLKQLIEKDVQLEQNYKKTQQDLDDHERCHNGTTTFAEMKIFENMQKKMNELEQKLKSSEQSHVKEILQLKTSSENHASGEEEYKVKYESVSSDLSKEKASNRTLTDNLSIANNNITALSYEKQKLSGRLSELTVENDMVGMELSDCKSRLSKLLSDRLTDNNPQIADVSDPNRPTKLAERHSVLYDNQWTDAFEVLQESFDEEKSIQKLLFCLMKIQEFCKEKAAEQVNHLQQVAFMRSAEEEQHSDTVDLKALIKEIRKQTAESSAQQVLKGFISKYPRYSSNPIILKYVEECVKLCWLMNAQDPPVVFAKAKAENTQLNYDLYKPYTQSGETMKFLVWPALLLHEEGSVLAKGVAQGFKAHEILEPRDSAEVDSKPHQSDPQINTSQQDTDTKSQDFDCSDKVEFQDARVKKDASVTNTYSQVEQKPTSPGSPNTNAVLTMNQRNMSTPQSPSSGSAVLHTRKAESTLDTQAGTTHPSAANYSRKLGASLRTSQHTATTQDRQNWSEPVGGIYRYLTQLQYPLTKK</sequence>
<dbReference type="EMBL" id="JAIWYP010000004">
    <property type="protein sequence ID" value="KAH3842740.1"/>
    <property type="molecule type" value="Genomic_DNA"/>
</dbReference>
<name>A0A9D4KND5_DREPO</name>
<evidence type="ECO:0000256" key="10">
    <source>
        <dbReference type="ARBA" id="ARBA00023128"/>
    </source>
</evidence>
<feature type="region of interest" description="Disordered" evidence="14">
    <location>
        <begin position="566"/>
        <end position="595"/>
    </location>
</feature>
<keyword evidence="7" id="KW-1000">Mitochondrion outer membrane</keyword>
<dbReference type="GO" id="GO:0005741">
    <property type="term" value="C:mitochondrial outer membrane"/>
    <property type="evidence" value="ECO:0007669"/>
    <property type="project" value="UniProtKB-SubCell"/>
</dbReference>
<feature type="coiled-coil region" evidence="13">
    <location>
        <begin position="50"/>
        <end position="257"/>
    </location>
</feature>
<comment type="subcellular location">
    <subcellularLocation>
        <location evidence="3">Cytoplasm</location>
    </subcellularLocation>
    <subcellularLocation>
        <location evidence="2">Mitochondrion matrix</location>
    </subcellularLocation>
    <subcellularLocation>
        <location evidence="1">Mitochondrion outer membrane</location>
    </subcellularLocation>
</comment>
<feature type="non-terminal residue" evidence="16">
    <location>
        <position position="724"/>
    </location>
</feature>
<dbReference type="GO" id="GO:0008289">
    <property type="term" value="F:lipid binding"/>
    <property type="evidence" value="ECO:0007669"/>
    <property type="project" value="UniProtKB-KW"/>
</dbReference>
<feature type="domain" description="Mitochondria-eating protein C-terminal" evidence="15">
    <location>
        <begin position="369"/>
        <end position="553"/>
    </location>
</feature>
<organism evidence="16 17">
    <name type="scientific">Dreissena polymorpha</name>
    <name type="common">Zebra mussel</name>
    <name type="synonym">Mytilus polymorpha</name>
    <dbReference type="NCBI Taxonomy" id="45954"/>
    <lineage>
        <taxon>Eukaryota</taxon>
        <taxon>Metazoa</taxon>
        <taxon>Spiralia</taxon>
        <taxon>Lophotrochozoa</taxon>
        <taxon>Mollusca</taxon>
        <taxon>Bivalvia</taxon>
        <taxon>Autobranchia</taxon>
        <taxon>Heteroconchia</taxon>
        <taxon>Euheterodonta</taxon>
        <taxon>Imparidentia</taxon>
        <taxon>Neoheterodontei</taxon>
        <taxon>Myida</taxon>
        <taxon>Dreissenoidea</taxon>
        <taxon>Dreissenidae</taxon>
        <taxon>Dreissena</taxon>
    </lineage>
</organism>
<keyword evidence="8 13" id="KW-0175">Coiled coil</keyword>
<dbReference type="AlphaFoldDB" id="A0A9D4KND5"/>
<evidence type="ECO:0000256" key="12">
    <source>
        <dbReference type="ARBA" id="ARBA00032687"/>
    </source>
</evidence>
<keyword evidence="9" id="KW-0446">Lipid-binding</keyword>
<evidence type="ECO:0000256" key="4">
    <source>
        <dbReference type="ARBA" id="ARBA00008233"/>
    </source>
</evidence>
<dbReference type="Pfam" id="PF16026">
    <property type="entry name" value="MIEAP"/>
    <property type="match status" value="1"/>
</dbReference>
<evidence type="ECO:0000256" key="2">
    <source>
        <dbReference type="ARBA" id="ARBA00004305"/>
    </source>
</evidence>
<dbReference type="PANTHER" id="PTHR21771">
    <property type="entry name" value="MITOCHONDRIA-EATING PROTEIN-RELATED"/>
    <property type="match status" value="1"/>
</dbReference>
<comment type="caution">
    <text evidence="16">The sequence shown here is derived from an EMBL/GenBank/DDBJ whole genome shotgun (WGS) entry which is preliminary data.</text>
</comment>
<dbReference type="Proteomes" id="UP000828390">
    <property type="component" value="Unassembled WGS sequence"/>
</dbReference>
<dbReference type="InterPro" id="IPR031981">
    <property type="entry name" value="MIEAP_C"/>
</dbReference>
<feature type="region of interest" description="Disordered" evidence="14">
    <location>
        <begin position="611"/>
        <end position="678"/>
    </location>
</feature>
<dbReference type="GO" id="GO:0035694">
    <property type="term" value="P:mitochondrial protein catabolic process"/>
    <property type="evidence" value="ECO:0007669"/>
    <property type="project" value="InterPro"/>
</dbReference>
<evidence type="ECO:0000313" key="16">
    <source>
        <dbReference type="EMBL" id="KAH3842740.1"/>
    </source>
</evidence>
<evidence type="ECO:0000256" key="3">
    <source>
        <dbReference type="ARBA" id="ARBA00004496"/>
    </source>
</evidence>
<evidence type="ECO:0000256" key="11">
    <source>
        <dbReference type="ARBA" id="ARBA00023136"/>
    </source>
</evidence>
<evidence type="ECO:0000256" key="8">
    <source>
        <dbReference type="ARBA" id="ARBA00023054"/>
    </source>
</evidence>
<dbReference type="PANTHER" id="PTHR21771:SF0">
    <property type="entry name" value="MITOCHONDRIA-EATING PROTEIN"/>
    <property type="match status" value="1"/>
</dbReference>
<evidence type="ECO:0000256" key="13">
    <source>
        <dbReference type="SAM" id="Coils"/>
    </source>
</evidence>
<evidence type="ECO:0000259" key="15">
    <source>
        <dbReference type="Pfam" id="PF16026"/>
    </source>
</evidence>
<keyword evidence="11" id="KW-0472">Membrane</keyword>
<dbReference type="GO" id="GO:0005759">
    <property type="term" value="C:mitochondrial matrix"/>
    <property type="evidence" value="ECO:0007669"/>
    <property type="project" value="UniProtKB-SubCell"/>
</dbReference>
<proteinExistence type="inferred from homology"/>
<evidence type="ECO:0000256" key="14">
    <source>
        <dbReference type="SAM" id="MobiDB-lite"/>
    </source>
</evidence>
<gene>
    <name evidence="16" type="ORF">DPMN_116244</name>
</gene>
<feature type="compositionally biased region" description="Polar residues" evidence="14">
    <location>
        <begin position="613"/>
        <end position="654"/>
    </location>
</feature>
<dbReference type="GO" id="GO:0035695">
    <property type="term" value="P:mitophagy by internal vacuole formation"/>
    <property type="evidence" value="ECO:0007669"/>
    <property type="project" value="TreeGrafter"/>
</dbReference>